<accession>A0A0V1J389</accession>
<evidence type="ECO:0000313" key="2">
    <source>
        <dbReference type="Proteomes" id="UP000054805"/>
    </source>
</evidence>
<dbReference type="Proteomes" id="UP000054805">
    <property type="component" value="Unassembled WGS sequence"/>
</dbReference>
<gene>
    <name evidence="1" type="ORF">T4B_2617</name>
</gene>
<proteinExistence type="predicted"/>
<dbReference type="EMBL" id="JYDS01000049">
    <property type="protein sequence ID" value="KRZ29125.1"/>
    <property type="molecule type" value="Genomic_DNA"/>
</dbReference>
<protein>
    <submittedName>
        <fullName evidence="1">Uncharacterized protein</fullName>
    </submittedName>
</protein>
<sequence length="60" mass="6799">MYTHLSNIIYQLEINSSDGISKFIYSIPEFIDLHLTPKPLSTPYLVPSTQRGDIDHSGHP</sequence>
<keyword evidence="2" id="KW-1185">Reference proteome</keyword>
<name>A0A0V1J389_TRIPS</name>
<dbReference type="AlphaFoldDB" id="A0A0V1J389"/>
<evidence type="ECO:0000313" key="1">
    <source>
        <dbReference type="EMBL" id="KRZ29125.1"/>
    </source>
</evidence>
<organism evidence="1 2">
    <name type="scientific">Trichinella pseudospiralis</name>
    <name type="common">Parasitic roundworm</name>
    <dbReference type="NCBI Taxonomy" id="6337"/>
    <lineage>
        <taxon>Eukaryota</taxon>
        <taxon>Metazoa</taxon>
        <taxon>Ecdysozoa</taxon>
        <taxon>Nematoda</taxon>
        <taxon>Enoplea</taxon>
        <taxon>Dorylaimia</taxon>
        <taxon>Trichinellida</taxon>
        <taxon>Trichinellidae</taxon>
        <taxon>Trichinella</taxon>
    </lineage>
</organism>
<comment type="caution">
    <text evidence="1">The sequence shown here is derived from an EMBL/GenBank/DDBJ whole genome shotgun (WGS) entry which is preliminary data.</text>
</comment>
<reference evidence="1 2" key="1">
    <citation type="submission" date="2015-01" db="EMBL/GenBank/DDBJ databases">
        <title>Evolution of Trichinella species and genotypes.</title>
        <authorList>
            <person name="Korhonen P.K."/>
            <person name="Edoardo P."/>
            <person name="Giuseppe L.R."/>
            <person name="Gasser R.B."/>
        </authorList>
    </citation>
    <scope>NUCLEOTIDE SEQUENCE [LARGE SCALE GENOMIC DNA]</scope>
    <source>
        <strain evidence="1">ISS588</strain>
    </source>
</reference>